<dbReference type="Gene3D" id="3.90.550.10">
    <property type="entry name" value="Spore Coat Polysaccharide Biosynthesis Protein SpsA, Chain A"/>
    <property type="match status" value="1"/>
</dbReference>
<evidence type="ECO:0000313" key="2">
    <source>
        <dbReference type="EMBL" id="MFC0514566.1"/>
    </source>
</evidence>
<dbReference type="InterPro" id="IPR029044">
    <property type="entry name" value="Nucleotide-diphossugar_trans"/>
</dbReference>
<keyword evidence="2" id="KW-0808">Transferase</keyword>
<name>A0ABV6L565_9SPHI</name>
<dbReference type="GO" id="GO:0016757">
    <property type="term" value="F:glycosyltransferase activity"/>
    <property type="evidence" value="ECO:0007669"/>
    <property type="project" value="UniProtKB-KW"/>
</dbReference>
<dbReference type="EC" id="2.4.-.-" evidence="2"/>
<reference evidence="2 3" key="1">
    <citation type="submission" date="2024-09" db="EMBL/GenBank/DDBJ databases">
        <authorList>
            <person name="Sun Q."/>
            <person name="Mori K."/>
        </authorList>
    </citation>
    <scope>NUCLEOTIDE SEQUENCE [LARGE SCALE GENOMIC DNA]</scope>
    <source>
        <strain evidence="2 3">NCAIM B.02415</strain>
    </source>
</reference>
<accession>A0ABV6L565</accession>
<keyword evidence="3" id="KW-1185">Reference proteome</keyword>
<dbReference type="RefSeq" id="WP_377022410.1">
    <property type="nucleotide sequence ID" value="NZ_JBHLTS010000021.1"/>
</dbReference>
<gene>
    <name evidence="2" type="ORF">ACFFGT_10150</name>
</gene>
<dbReference type="Pfam" id="PF00535">
    <property type="entry name" value="Glycos_transf_2"/>
    <property type="match status" value="1"/>
</dbReference>
<comment type="caution">
    <text evidence="2">The sequence shown here is derived from an EMBL/GenBank/DDBJ whole genome shotgun (WGS) entry which is preliminary data.</text>
</comment>
<sequence length="333" mass="38774">MATCRVYLFTYKRHHLLPRAVNSLLSQSLKDWVCEVHNDCPGDDFPGNYVRSLNDERFIVKDHPLNLGGTASFNLAYQNIRERYISILEDDNWWEPDFLREMVRLMDRHPHLSMAWCNMNVWTELENNGWENTHSTVWPDQPEDLVFTRLHIKQAMGGLHSNGAMLLRGKDAAKCVIPDSCELSIIEGVRERAMAFPIYFHARALANFSRTRHTSRSGDALVWTSAQLLLLASFIMTAGDRQQAFKKCLAYYRGQKPSPVASFFLANLFLIKQPELYRQFTPADWLATGKWLLRNIFRLSFVRKYLDSNRDTYHYLLTNTRARYADPDDQNTN</sequence>
<dbReference type="SUPFAM" id="SSF53448">
    <property type="entry name" value="Nucleotide-diphospho-sugar transferases"/>
    <property type="match status" value="1"/>
</dbReference>
<proteinExistence type="predicted"/>
<evidence type="ECO:0000313" key="3">
    <source>
        <dbReference type="Proteomes" id="UP001589828"/>
    </source>
</evidence>
<dbReference type="Proteomes" id="UP001589828">
    <property type="component" value="Unassembled WGS sequence"/>
</dbReference>
<protein>
    <submittedName>
        <fullName evidence="2">Glycosyltransferase</fullName>
        <ecNumber evidence="2">2.4.-.-</ecNumber>
    </submittedName>
</protein>
<organism evidence="2 3">
    <name type="scientific">Mucilaginibacter angelicae</name>
    <dbReference type="NCBI Taxonomy" id="869718"/>
    <lineage>
        <taxon>Bacteria</taxon>
        <taxon>Pseudomonadati</taxon>
        <taxon>Bacteroidota</taxon>
        <taxon>Sphingobacteriia</taxon>
        <taxon>Sphingobacteriales</taxon>
        <taxon>Sphingobacteriaceae</taxon>
        <taxon>Mucilaginibacter</taxon>
    </lineage>
</organism>
<dbReference type="CDD" id="cd00761">
    <property type="entry name" value="Glyco_tranf_GTA_type"/>
    <property type="match status" value="1"/>
</dbReference>
<feature type="domain" description="Glycosyltransferase 2-like" evidence="1">
    <location>
        <begin position="9"/>
        <end position="111"/>
    </location>
</feature>
<evidence type="ECO:0000259" key="1">
    <source>
        <dbReference type="Pfam" id="PF00535"/>
    </source>
</evidence>
<dbReference type="EMBL" id="JBHLTS010000021">
    <property type="protein sequence ID" value="MFC0514566.1"/>
    <property type="molecule type" value="Genomic_DNA"/>
</dbReference>
<dbReference type="InterPro" id="IPR001173">
    <property type="entry name" value="Glyco_trans_2-like"/>
</dbReference>
<keyword evidence="2" id="KW-0328">Glycosyltransferase</keyword>